<dbReference type="PANTHER" id="PTHR23526:SF2">
    <property type="entry name" value="MAJOR FACILITATOR SUPERFAMILY (MFS) PROFILE DOMAIN-CONTAINING PROTEIN"/>
    <property type="match status" value="1"/>
</dbReference>
<protein>
    <submittedName>
        <fullName evidence="3">MFS transporter</fullName>
    </submittedName>
</protein>
<dbReference type="InterPro" id="IPR011701">
    <property type="entry name" value="MFS"/>
</dbReference>
<dbReference type="PANTHER" id="PTHR23526">
    <property type="entry name" value="INTEGRAL MEMBRANE TRANSPORT PROTEIN-RELATED"/>
    <property type="match status" value="1"/>
</dbReference>
<feature type="transmembrane region" description="Helical" evidence="1">
    <location>
        <begin position="129"/>
        <end position="156"/>
    </location>
</feature>
<gene>
    <name evidence="3" type="ORF">K9W46_05575</name>
</gene>
<feature type="transmembrane region" description="Helical" evidence="1">
    <location>
        <begin position="227"/>
        <end position="248"/>
    </location>
</feature>
<keyword evidence="1" id="KW-1133">Transmembrane helix</keyword>
<dbReference type="InterPro" id="IPR036259">
    <property type="entry name" value="MFS_trans_sf"/>
</dbReference>
<dbReference type="Pfam" id="PF07690">
    <property type="entry name" value="MFS_1"/>
    <property type="match status" value="1"/>
</dbReference>
<keyword evidence="1" id="KW-0472">Membrane</keyword>
<feature type="transmembrane region" description="Helical" evidence="1">
    <location>
        <begin position="105"/>
        <end position="123"/>
    </location>
</feature>
<sequence>MQNELFPPRVRAKLSSRVFWYNAFGSMIATFFTGIVLTLVFGDIDYQKYILIPVVLGIALSAIGVLPFIAIEEPLKKIKKEDQPVSRKLKESFSLSYKNKPFRNFVFFSMIYSFFWSFAWPLFPIKQVIILKASALEIAILNILFSVTTLLFINIGAKISDNVGRTKMIFFSRIIMATFPLLYIFASSVWQLYIIHFIVSSLVTLGMPSVQAYLLDIAPEREGGIYFGIYNMITGLFLFFGSLVSGYLVDYLKISYGIELALTIGLGISFLGRFVSSFLFLFMKEQKAFPSSLGQILQQLKLRRIRSP</sequence>
<accession>A0A9Y1BT65</accession>
<dbReference type="InterPro" id="IPR020846">
    <property type="entry name" value="MFS_dom"/>
</dbReference>
<feature type="transmembrane region" description="Helical" evidence="1">
    <location>
        <begin position="168"/>
        <end position="186"/>
    </location>
</feature>
<evidence type="ECO:0000313" key="3">
    <source>
        <dbReference type="EMBL" id="UJG44647.1"/>
    </source>
</evidence>
<dbReference type="InterPro" id="IPR052528">
    <property type="entry name" value="Sugar_transport-like"/>
</dbReference>
<dbReference type="AlphaFoldDB" id="A0A9Y1BT65"/>
<evidence type="ECO:0000259" key="2">
    <source>
        <dbReference type="PROSITE" id="PS50850"/>
    </source>
</evidence>
<organism evidence="3">
    <name type="scientific">Candidatus Heimdallarchaeum endolithica</name>
    <dbReference type="NCBI Taxonomy" id="2876572"/>
    <lineage>
        <taxon>Archaea</taxon>
        <taxon>Promethearchaeati</taxon>
        <taxon>Candidatus Heimdallarchaeota</taxon>
        <taxon>Candidatus Heimdallarchaeia (ex Rinke et al. 2021) (nom. nud.)</taxon>
        <taxon>Candidatus Heimdallarchaeales</taxon>
        <taxon>Candidatus Heimdallarchaeaceae</taxon>
        <taxon>Candidatus Heimdallarchaeum</taxon>
    </lineage>
</organism>
<feature type="transmembrane region" description="Helical" evidence="1">
    <location>
        <begin position="192"/>
        <end position="215"/>
    </location>
</feature>
<keyword evidence="1" id="KW-0812">Transmembrane</keyword>
<proteinExistence type="predicted"/>
<feature type="domain" description="Major facilitator superfamily (MFS) profile" evidence="2">
    <location>
        <begin position="50"/>
        <end position="308"/>
    </location>
</feature>
<feature type="transmembrane region" description="Helical" evidence="1">
    <location>
        <begin position="20"/>
        <end position="44"/>
    </location>
</feature>
<feature type="transmembrane region" description="Helical" evidence="1">
    <location>
        <begin position="50"/>
        <end position="71"/>
    </location>
</feature>
<reference evidence="3" key="1">
    <citation type="journal article" date="2022" name="Nat. Microbiol.">
        <title>Unique mobile elements and scalable gene flow at the prokaryote-eukaryote boundary revealed by circularized Asgard archaea genomes.</title>
        <authorList>
            <person name="Wu F."/>
            <person name="Speth D.R."/>
            <person name="Philosof A."/>
            <person name="Cremiere A."/>
            <person name="Narayanan A."/>
            <person name="Barco R.A."/>
            <person name="Connon S.A."/>
            <person name="Amend J.P."/>
            <person name="Antoshechkin I.A."/>
            <person name="Orphan V.J."/>
        </authorList>
    </citation>
    <scope>NUCLEOTIDE SEQUENCE</scope>
    <source>
        <strain evidence="3">PR6</strain>
    </source>
</reference>
<dbReference type="SUPFAM" id="SSF103473">
    <property type="entry name" value="MFS general substrate transporter"/>
    <property type="match status" value="1"/>
</dbReference>
<dbReference type="Proteomes" id="UP001200513">
    <property type="component" value="Chromosome"/>
</dbReference>
<feature type="transmembrane region" description="Helical" evidence="1">
    <location>
        <begin position="260"/>
        <end position="282"/>
    </location>
</feature>
<dbReference type="GO" id="GO:0022857">
    <property type="term" value="F:transmembrane transporter activity"/>
    <property type="evidence" value="ECO:0007669"/>
    <property type="project" value="InterPro"/>
</dbReference>
<dbReference type="PROSITE" id="PS50850">
    <property type="entry name" value="MFS"/>
    <property type="match status" value="1"/>
</dbReference>
<dbReference type="Gene3D" id="1.20.1250.20">
    <property type="entry name" value="MFS general substrate transporter like domains"/>
    <property type="match status" value="2"/>
</dbReference>
<name>A0A9Y1BT65_9ARCH</name>
<evidence type="ECO:0000256" key="1">
    <source>
        <dbReference type="SAM" id="Phobius"/>
    </source>
</evidence>
<dbReference type="EMBL" id="CP084167">
    <property type="protein sequence ID" value="UJG44647.1"/>
    <property type="molecule type" value="Genomic_DNA"/>
</dbReference>